<sequence length="79" mass="9261">MQVPGRCSQRRHQIAKKMQTNIYKKLLEQKTNENKQLEYDRSVKQQTENFTYKSVADGHTYVLRPPRKAGDLVVPTGRK</sequence>
<dbReference type="AlphaFoldDB" id="A0AAE9E0R5"/>
<evidence type="ECO:0000313" key="2">
    <source>
        <dbReference type="Proteomes" id="UP000829354"/>
    </source>
</evidence>
<accession>A0AAE9E0R5</accession>
<name>A0AAE9E0R5_CAEBR</name>
<reference evidence="1 2" key="1">
    <citation type="submission" date="2022-04" db="EMBL/GenBank/DDBJ databases">
        <title>Chromosome-level reference genomes for two strains of Caenorhabditis briggsae: an improved platform for comparative genomics.</title>
        <authorList>
            <person name="Stevens L."/>
            <person name="Andersen E."/>
        </authorList>
    </citation>
    <scope>NUCLEOTIDE SEQUENCE [LARGE SCALE GENOMIC DNA]</scope>
    <source>
        <strain evidence="1">VX34</strain>
        <tissue evidence="1">Whole-organism</tissue>
    </source>
</reference>
<protein>
    <submittedName>
        <fullName evidence="1">Uncharacterized protein</fullName>
    </submittedName>
</protein>
<dbReference type="EMBL" id="CP092620">
    <property type="protein sequence ID" value="UMM10235.1"/>
    <property type="molecule type" value="Genomic_DNA"/>
</dbReference>
<keyword evidence="2" id="KW-1185">Reference proteome</keyword>
<dbReference type="Proteomes" id="UP000829354">
    <property type="component" value="Chromosome I"/>
</dbReference>
<evidence type="ECO:0000313" key="1">
    <source>
        <dbReference type="EMBL" id="UMM10235.1"/>
    </source>
</evidence>
<proteinExistence type="predicted"/>
<organism evidence="1 2">
    <name type="scientific">Caenorhabditis briggsae</name>
    <dbReference type="NCBI Taxonomy" id="6238"/>
    <lineage>
        <taxon>Eukaryota</taxon>
        <taxon>Metazoa</taxon>
        <taxon>Ecdysozoa</taxon>
        <taxon>Nematoda</taxon>
        <taxon>Chromadorea</taxon>
        <taxon>Rhabditida</taxon>
        <taxon>Rhabditina</taxon>
        <taxon>Rhabditomorpha</taxon>
        <taxon>Rhabditoidea</taxon>
        <taxon>Rhabditidae</taxon>
        <taxon>Peloderinae</taxon>
        <taxon>Caenorhabditis</taxon>
    </lineage>
</organism>
<gene>
    <name evidence="1" type="ORF">L5515_000106</name>
</gene>